<keyword evidence="4" id="KW-0238">DNA-binding</keyword>
<evidence type="ECO:0000256" key="5">
    <source>
        <dbReference type="ARBA" id="ARBA00023172"/>
    </source>
</evidence>
<name>A0A1X1P5L9_9BURK</name>
<dbReference type="PROSITE" id="PS51736">
    <property type="entry name" value="RECOMBINASES_3"/>
    <property type="match status" value="1"/>
</dbReference>
<dbReference type="PANTHER" id="PTHR30461:SF2">
    <property type="entry name" value="SERINE RECOMBINASE PINE-RELATED"/>
    <property type="match status" value="1"/>
</dbReference>
<reference evidence="9 10" key="1">
    <citation type="submission" date="2017-04" db="EMBL/GenBank/DDBJ databases">
        <title>Burkholderia puraquae sp. nov., a novel Burkholderia cepacia complex species from hospital setting samples.</title>
        <authorList>
            <person name="Martina P."/>
            <person name="Leguizamon M."/>
            <person name="Prieto C."/>
            <person name="Sousa S."/>
            <person name="Montanaro P."/>
            <person name="Draghi W."/>
            <person name="Staembler M."/>
            <person name="Bettiol M."/>
            <person name="Figoli C."/>
            <person name="Palau J."/>
            <person name="Alvarez F."/>
            <person name="Benetti S."/>
            <person name="Anchat E."/>
            <person name="Vescina C."/>
            <person name="Ferreras J."/>
            <person name="Lasch P."/>
            <person name="Lagares A."/>
            <person name="Zorreguieta A."/>
            <person name="Yantorno O."/>
            <person name="Bosch A."/>
        </authorList>
    </citation>
    <scope>NUCLEOTIDE SEQUENCE [LARGE SCALE GENOMIC DNA]</scope>
    <source>
        <strain evidence="9 10">CAMPA 1040</strain>
    </source>
</reference>
<dbReference type="InterPro" id="IPR036162">
    <property type="entry name" value="Resolvase-like_N_sf"/>
</dbReference>
<dbReference type="RefSeq" id="WP_085043556.1">
    <property type="nucleotide sequence ID" value="NZ_CADIKG010000039.1"/>
</dbReference>
<dbReference type="InterPro" id="IPR006119">
    <property type="entry name" value="Resolv_N"/>
</dbReference>
<evidence type="ECO:0000256" key="4">
    <source>
        <dbReference type="ARBA" id="ARBA00023125"/>
    </source>
</evidence>
<comment type="similarity">
    <text evidence="1">Belongs to the site-specific recombinase resolvase family.</text>
</comment>
<keyword evidence="5" id="KW-0233">DNA recombination</keyword>
<feature type="domain" description="Resolvase/invertase-type recombinase catalytic" evidence="8">
    <location>
        <begin position="1"/>
        <end position="135"/>
    </location>
</feature>
<keyword evidence="3" id="KW-0230">DNA invertase</keyword>
<dbReference type="GO" id="GO:0003677">
    <property type="term" value="F:DNA binding"/>
    <property type="evidence" value="ECO:0007669"/>
    <property type="project" value="UniProtKB-KW"/>
</dbReference>
<sequence>MNIGYARVSTEEQNLGLQIDALRSAGCHRIFTDRGVSGAEFSRPGLDAVLAQMNVGDTLVVWRLDRLGRSLGKLIELVAILEKHNVHLHSITEAINTNSAGGVLIFHMMGALAQFERSLISERTRAGMNAARTRGSQIGRRRALSQEQRKEAMNMLKCHPITEVARHFGVHPRTVSRIKLEEQ</sequence>
<evidence type="ECO:0000313" key="10">
    <source>
        <dbReference type="Proteomes" id="UP000193146"/>
    </source>
</evidence>
<accession>A0A1X1P5L9</accession>
<dbReference type="FunFam" id="3.40.50.1390:FF:000001">
    <property type="entry name" value="DNA recombinase"/>
    <property type="match status" value="1"/>
</dbReference>
<dbReference type="Proteomes" id="UP000193146">
    <property type="component" value="Unassembled WGS sequence"/>
</dbReference>
<evidence type="ECO:0000256" key="7">
    <source>
        <dbReference type="PROSITE-ProRule" id="PRU10137"/>
    </source>
</evidence>
<protein>
    <submittedName>
        <fullName evidence="9">DNA resolvase</fullName>
    </submittedName>
</protein>
<evidence type="ECO:0000256" key="2">
    <source>
        <dbReference type="ARBA" id="ARBA00022908"/>
    </source>
</evidence>
<evidence type="ECO:0000313" key="9">
    <source>
        <dbReference type="EMBL" id="ORT79643.1"/>
    </source>
</evidence>
<dbReference type="InterPro" id="IPR050639">
    <property type="entry name" value="SSR_resolvase"/>
</dbReference>
<dbReference type="OrthoDB" id="8585334at2"/>
<evidence type="ECO:0000256" key="3">
    <source>
        <dbReference type="ARBA" id="ARBA00023100"/>
    </source>
</evidence>
<dbReference type="PANTHER" id="PTHR30461">
    <property type="entry name" value="DNA-INVERTASE FROM LAMBDOID PROPHAGE"/>
    <property type="match status" value="1"/>
</dbReference>
<comment type="caution">
    <text evidence="9">The sequence shown here is derived from an EMBL/GenBank/DDBJ whole genome shotgun (WGS) entry which is preliminary data.</text>
</comment>
<evidence type="ECO:0000256" key="1">
    <source>
        <dbReference type="ARBA" id="ARBA00009913"/>
    </source>
</evidence>
<dbReference type="SMART" id="SM00857">
    <property type="entry name" value="Resolvase"/>
    <property type="match status" value="1"/>
</dbReference>
<dbReference type="Gene3D" id="3.40.50.1390">
    <property type="entry name" value="Resolvase, N-terminal catalytic domain"/>
    <property type="match status" value="1"/>
</dbReference>
<evidence type="ECO:0000259" key="8">
    <source>
        <dbReference type="PROSITE" id="PS51736"/>
    </source>
</evidence>
<dbReference type="InterPro" id="IPR006118">
    <property type="entry name" value="Recombinase_CS"/>
</dbReference>
<dbReference type="Pfam" id="PF00239">
    <property type="entry name" value="Resolvase"/>
    <property type="match status" value="1"/>
</dbReference>
<feature type="active site" description="O-(5'-phospho-DNA)-serine intermediate" evidence="6 7">
    <location>
        <position position="9"/>
    </location>
</feature>
<dbReference type="SUPFAM" id="SSF53041">
    <property type="entry name" value="Resolvase-like"/>
    <property type="match status" value="1"/>
</dbReference>
<organism evidence="9 10">
    <name type="scientific">Burkholderia puraquae</name>
    <dbReference type="NCBI Taxonomy" id="1904757"/>
    <lineage>
        <taxon>Bacteria</taxon>
        <taxon>Pseudomonadati</taxon>
        <taxon>Pseudomonadota</taxon>
        <taxon>Betaproteobacteria</taxon>
        <taxon>Burkholderiales</taxon>
        <taxon>Burkholderiaceae</taxon>
        <taxon>Burkholderia</taxon>
        <taxon>Burkholderia cepacia complex</taxon>
    </lineage>
</organism>
<keyword evidence="10" id="KW-1185">Reference proteome</keyword>
<dbReference type="CDD" id="cd03768">
    <property type="entry name" value="SR_ResInv"/>
    <property type="match status" value="1"/>
</dbReference>
<dbReference type="GO" id="GO:0015074">
    <property type="term" value="P:DNA integration"/>
    <property type="evidence" value="ECO:0007669"/>
    <property type="project" value="UniProtKB-KW"/>
</dbReference>
<dbReference type="AlphaFoldDB" id="A0A1X1P5L9"/>
<dbReference type="PROSITE" id="PS00397">
    <property type="entry name" value="RECOMBINASES_1"/>
    <property type="match status" value="1"/>
</dbReference>
<gene>
    <name evidence="9" type="ORF">B7G54_36580</name>
</gene>
<dbReference type="EMBL" id="NBYX01000040">
    <property type="protein sequence ID" value="ORT79643.1"/>
    <property type="molecule type" value="Genomic_DNA"/>
</dbReference>
<proteinExistence type="inferred from homology"/>
<dbReference type="PROSITE" id="PS00398">
    <property type="entry name" value="RECOMBINASES_2"/>
    <property type="match status" value="1"/>
</dbReference>
<dbReference type="GO" id="GO:0000150">
    <property type="term" value="F:DNA strand exchange activity"/>
    <property type="evidence" value="ECO:0007669"/>
    <property type="project" value="UniProtKB-KW"/>
</dbReference>
<keyword evidence="2" id="KW-0229">DNA integration</keyword>
<dbReference type="Gene3D" id="1.10.10.60">
    <property type="entry name" value="Homeodomain-like"/>
    <property type="match status" value="1"/>
</dbReference>
<evidence type="ECO:0000256" key="6">
    <source>
        <dbReference type="PIRSR" id="PIRSR606118-50"/>
    </source>
</evidence>